<dbReference type="EMBL" id="PEWN01000029">
    <property type="protein sequence ID" value="PIU51940.1"/>
    <property type="molecule type" value="Genomic_DNA"/>
</dbReference>
<dbReference type="PANTHER" id="PTHR37826:SF2">
    <property type="entry name" value="ZINC-RIBBON DOMAIN-CONTAINING PROTEIN"/>
    <property type="match status" value="1"/>
</dbReference>
<dbReference type="AlphaFoldDB" id="A0A2M6ZHR7"/>
<accession>A0A2M6ZHR7</accession>
<organism evidence="3 4">
    <name type="scientific">Candidatus Desantisbacteria bacterium CG07_land_8_20_14_0_80_39_15</name>
    <dbReference type="NCBI Taxonomy" id="1974549"/>
    <lineage>
        <taxon>Bacteria</taxon>
        <taxon>Candidatus Desantisiibacteriota</taxon>
    </lineage>
</organism>
<dbReference type="InterPro" id="IPR018649">
    <property type="entry name" value="SHOCT"/>
</dbReference>
<evidence type="ECO:0000313" key="4">
    <source>
        <dbReference type="Proteomes" id="UP000229227"/>
    </source>
</evidence>
<dbReference type="CDD" id="cd03408">
    <property type="entry name" value="SPFH_like_u1"/>
    <property type="match status" value="1"/>
</dbReference>
<evidence type="ECO:0000259" key="1">
    <source>
        <dbReference type="Pfam" id="PF09851"/>
    </source>
</evidence>
<comment type="caution">
    <text evidence="3">The sequence shown here is derived from an EMBL/GenBank/DDBJ whole genome shotgun (WGS) entry which is preliminary data.</text>
</comment>
<evidence type="ECO:0000313" key="3">
    <source>
        <dbReference type="EMBL" id="PIU51940.1"/>
    </source>
</evidence>
<gene>
    <name evidence="3" type="ORF">COS91_01855</name>
</gene>
<feature type="domain" description="SHOCT" evidence="1">
    <location>
        <begin position="301"/>
        <end position="326"/>
    </location>
</feature>
<dbReference type="InterPro" id="IPR033880">
    <property type="entry name" value="SPFH_YdjI"/>
</dbReference>
<dbReference type="Pfam" id="PF13421">
    <property type="entry name" value="Band_7_1"/>
    <property type="match status" value="1"/>
</dbReference>
<protein>
    <submittedName>
        <fullName evidence="3">Virion core protein (Lumpy skin disease virus)</fullName>
    </submittedName>
</protein>
<feature type="domain" description="SPFH" evidence="2">
    <location>
        <begin position="28"/>
        <end position="230"/>
    </location>
</feature>
<dbReference type="PANTHER" id="PTHR37826">
    <property type="entry name" value="FLOTILLIN BAND_7_5 DOMAIN PROTEIN"/>
    <property type="match status" value="1"/>
</dbReference>
<reference evidence="4" key="1">
    <citation type="submission" date="2017-09" db="EMBL/GenBank/DDBJ databases">
        <title>Depth-based differentiation of microbial function through sediment-hosted aquifers and enrichment of novel symbionts in the deep terrestrial subsurface.</title>
        <authorList>
            <person name="Probst A.J."/>
            <person name="Ladd B."/>
            <person name="Jarett J.K."/>
            <person name="Geller-Mcgrath D.E."/>
            <person name="Sieber C.M.K."/>
            <person name="Emerson J.B."/>
            <person name="Anantharaman K."/>
            <person name="Thomas B.C."/>
            <person name="Malmstrom R."/>
            <person name="Stieglmeier M."/>
            <person name="Klingl A."/>
            <person name="Woyke T."/>
            <person name="Ryan C.M."/>
            <person name="Banfield J.F."/>
        </authorList>
    </citation>
    <scope>NUCLEOTIDE SEQUENCE [LARGE SCALE GENOMIC DNA]</scope>
</reference>
<sequence>MPALMEVIEYFDDKGDTMVVRMPSDGSAEIKWGAQLTVRESQAAVFFRDGKTQMVFGPGRHVLKTPNIPAITKFVTSFGYGPDSPFRAEVYFLNMKLFRNLKWGTREPILFRDPELQMVRLRSNGMFSIQIKESSLFLNRMVGTQNIFHDNDIHDYLRNILTSRLINVLGEQVKSIFDLTKYYDSLSGVMKAILADDFKACGLELVDFFINAISLPDDVQKIVDEKTSMQAIGDMGAYMKFKAAKSIEEAAKQPGGTAGAGVGLGVGVGMGMMLPGMIKESFQKEDNKTTQTPIETEDPFEKIKKLKELLDMGAITQEEFNQKKAEWLTKV</sequence>
<dbReference type="Proteomes" id="UP000229227">
    <property type="component" value="Unassembled WGS sequence"/>
</dbReference>
<proteinExistence type="predicted"/>
<dbReference type="Pfam" id="PF09851">
    <property type="entry name" value="SHOCT"/>
    <property type="match status" value="1"/>
</dbReference>
<dbReference type="SUPFAM" id="SSF117892">
    <property type="entry name" value="Band 7/SPFH domain"/>
    <property type="match status" value="1"/>
</dbReference>
<dbReference type="InterPro" id="IPR036013">
    <property type="entry name" value="Band_7/SPFH_dom_sf"/>
</dbReference>
<evidence type="ECO:0000259" key="2">
    <source>
        <dbReference type="Pfam" id="PF13421"/>
    </source>
</evidence>
<name>A0A2M6ZHR7_9BACT</name>